<accession>A0A453JIE5</accession>
<proteinExistence type="predicted"/>
<name>A0A453JIE5_AEGTS</name>
<reference evidence="1" key="4">
    <citation type="submission" date="2019-03" db="UniProtKB">
        <authorList>
            <consortium name="EnsemblPlants"/>
        </authorList>
    </citation>
    <scope>IDENTIFICATION</scope>
</reference>
<protein>
    <submittedName>
        <fullName evidence="1">Uncharacterized protein</fullName>
    </submittedName>
</protein>
<keyword evidence="2" id="KW-1185">Reference proteome</keyword>
<reference evidence="1" key="3">
    <citation type="journal article" date="2017" name="Nature">
        <title>Genome sequence of the progenitor of the wheat D genome Aegilops tauschii.</title>
        <authorList>
            <person name="Luo M.C."/>
            <person name="Gu Y.Q."/>
            <person name="Puiu D."/>
            <person name="Wang H."/>
            <person name="Twardziok S.O."/>
            <person name="Deal K.R."/>
            <person name="Huo N."/>
            <person name="Zhu T."/>
            <person name="Wang L."/>
            <person name="Wang Y."/>
            <person name="McGuire P.E."/>
            <person name="Liu S."/>
            <person name="Long H."/>
            <person name="Ramasamy R.K."/>
            <person name="Rodriguez J.C."/>
            <person name="Van S.L."/>
            <person name="Yuan L."/>
            <person name="Wang Z."/>
            <person name="Xia Z."/>
            <person name="Xiao L."/>
            <person name="Anderson O.D."/>
            <person name="Ouyang S."/>
            <person name="Liang Y."/>
            <person name="Zimin A.V."/>
            <person name="Pertea G."/>
            <person name="Qi P."/>
            <person name="Bennetzen J.L."/>
            <person name="Dai X."/>
            <person name="Dawson M.W."/>
            <person name="Muller H.G."/>
            <person name="Kugler K."/>
            <person name="Rivarola-Duarte L."/>
            <person name="Spannagl M."/>
            <person name="Mayer K.F.X."/>
            <person name="Lu F.H."/>
            <person name="Bevan M.W."/>
            <person name="Leroy P."/>
            <person name="Li P."/>
            <person name="You F.M."/>
            <person name="Sun Q."/>
            <person name="Liu Z."/>
            <person name="Lyons E."/>
            <person name="Wicker T."/>
            <person name="Salzberg S.L."/>
            <person name="Devos K.M."/>
            <person name="Dvorak J."/>
        </authorList>
    </citation>
    <scope>NUCLEOTIDE SEQUENCE [LARGE SCALE GENOMIC DNA]</scope>
    <source>
        <strain evidence="1">cv. AL8/78</strain>
    </source>
</reference>
<evidence type="ECO:0000313" key="2">
    <source>
        <dbReference type="Proteomes" id="UP000015105"/>
    </source>
</evidence>
<evidence type="ECO:0000313" key="1">
    <source>
        <dbReference type="EnsemblPlants" id="AET5Gv20047900.1"/>
    </source>
</evidence>
<reference evidence="2" key="1">
    <citation type="journal article" date="2014" name="Science">
        <title>Ancient hybridizations among the ancestral genomes of bread wheat.</title>
        <authorList>
            <consortium name="International Wheat Genome Sequencing Consortium,"/>
            <person name="Marcussen T."/>
            <person name="Sandve S.R."/>
            <person name="Heier L."/>
            <person name="Spannagl M."/>
            <person name="Pfeifer M."/>
            <person name="Jakobsen K.S."/>
            <person name="Wulff B.B."/>
            <person name="Steuernagel B."/>
            <person name="Mayer K.F."/>
            <person name="Olsen O.A."/>
        </authorList>
    </citation>
    <scope>NUCLEOTIDE SEQUENCE [LARGE SCALE GENOMIC DNA]</scope>
    <source>
        <strain evidence="2">cv. AL8/78</strain>
    </source>
</reference>
<dbReference type="EnsemblPlants" id="AET5Gv20047900.1">
    <property type="protein sequence ID" value="AET5Gv20047900.1"/>
    <property type="gene ID" value="AET5Gv20047900"/>
</dbReference>
<reference evidence="1" key="5">
    <citation type="journal article" date="2021" name="G3 (Bethesda)">
        <title>Aegilops tauschii genome assembly Aet v5.0 features greater sequence contiguity and improved annotation.</title>
        <authorList>
            <person name="Wang L."/>
            <person name="Zhu T."/>
            <person name="Rodriguez J.C."/>
            <person name="Deal K.R."/>
            <person name="Dubcovsky J."/>
            <person name="McGuire P.E."/>
            <person name="Lux T."/>
            <person name="Spannagl M."/>
            <person name="Mayer K.F.X."/>
            <person name="Baldrich P."/>
            <person name="Meyers B.C."/>
            <person name="Huo N."/>
            <person name="Gu Y.Q."/>
            <person name="Zhou H."/>
            <person name="Devos K.M."/>
            <person name="Bennetzen J.L."/>
            <person name="Unver T."/>
            <person name="Budak H."/>
            <person name="Gulick P.J."/>
            <person name="Galiba G."/>
            <person name="Kalapos B."/>
            <person name="Nelson D.R."/>
            <person name="Li P."/>
            <person name="You F.M."/>
            <person name="Luo M.C."/>
            <person name="Dvorak J."/>
        </authorList>
    </citation>
    <scope>NUCLEOTIDE SEQUENCE [LARGE SCALE GENOMIC DNA]</scope>
    <source>
        <strain evidence="1">cv. AL8/78</strain>
    </source>
</reference>
<dbReference type="Gramene" id="AET5Gv20047900.1">
    <property type="protein sequence ID" value="AET5Gv20047900.1"/>
    <property type="gene ID" value="AET5Gv20047900"/>
</dbReference>
<reference evidence="2" key="2">
    <citation type="journal article" date="2017" name="Nat. Plants">
        <title>The Aegilops tauschii genome reveals multiple impacts of transposons.</title>
        <authorList>
            <person name="Zhao G."/>
            <person name="Zou C."/>
            <person name="Li K."/>
            <person name="Wang K."/>
            <person name="Li T."/>
            <person name="Gao L."/>
            <person name="Zhang X."/>
            <person name="Wang H."/>
            <person name="Yang Z."/>
            <person name="Liu X."/>
            <person name="Jiang W."/>
            <person name="Mao L."/>
            <person name="Kong X."/>
            <person name="Jiao Y."/>
            <person name="Jia J."/>
        </authorList>
    </citation>
    <scope>NUCLEOTIDE SEQUENCE [LARGE SCALE GENOMIC DNA]</scope>
    <source>
        <strain evidence="2">cv. AL8/78</strain>
    </source>
</reference>
<sequence length="56" mass="6114">GFASNIERRVSADGNKVQGLKTHDCHVLLQRVLPVILGGLGHPDLYRAVAELGQFF</sequence>
<dbReference type="Proteomes" id="UP000015105">
    <property type="component" value="Chromosome 5D"/>
</dbReference>
<dbReference type="AlphaFoldDB" id="A0A453JIE5"/>
<organism evidence="1 2">
    <name type="scientific">Aegilops tauschii subsp. strangulata</name>
    <name type="common">Goatgrass</name>
    <dbReference type="NCBI Taxonomy" id="200361"/>
    <lineage>
        <taxon>Eukaryota</taxon>
        <taxon>Viridiplantae</taxon>
        <taxon>Streptophyta</taxon>
        <taxon>Embryophyta</taxon>
        <taxon>Tracheophyta</taxon>
        <taxon>Spermatophyta</taxon>
        <taxon>Magnoliopsida</taxon>
        <taxon>Liliopsida</taxon>
        <taxon>Poales</taxon>
        <taxon>Poaceae</taxon>
        <taxon>BOP clade</taxon>
        <taxon>Pooideae</taxon>
        <taxon>Triticodae</taxon>
        <taxon>Triticeae</taxon>
        <taxon>Triticinae</taxon>
        <taxon>Aegilops</taxon>
    </lineage>
</organism>